<dbReference type="Proteomes" id="UP000198598">
    <property type="component" value="Unassembled WGS sequence"/>
</dbReference>
<accession>A0A1I2ER93</accession>
<dbReference type="InterPro" id="IPR027385">
    <property type="entry name" value="Beta-barrel_OMP"/>
</dbReference>
<dbReference type="Gene3D" id="2.40.160.20">
    <property type="match status" value="1"/>
</dbReference>
<name>A0A1I2ER93_9BACT</name>
<dbReference type="SUPFAM" id="SSF56925">
    <property type="entry name" value="OMPA-like"/>
    <property type="match status" value="1"/>
</dbReference>
<proteinExistence type="predicted"/>
<feature type="signal peptide" evidence="2">
    <location>
        <begin position="1"/>
        <end position="26"/>
    </location>
</feature>
<dbReference type="AlphaFoldDB" id="A0A1I2ER93"/>
<keyword evidence="5" id="KW-1185">Reference proteome</keyword>
<gene>
    <name evidence="4" type="ORF">SAMN05216167_12323</name>
</gene>
<dbReference type="RefSeq" id="WP_177236744.1">
    <property type="nucleotide sequence ID" value="NZ_FOLQ01000023.1"/>
</dbReference>
<keyword evidence="1 2" id="KW-0732">Signal</keyword>
<evidence type="ECO:0000259" key="3">
    <source>
        <dbReference type="Pfam" id="PF13505"/>
    </source>
</evidence>
<organism evidence="4 5">
    <name type="scientific">Spirosoma endophyticum</name>
    <dbReference type="NCBI Taxonomy" id="662367"/>
    <lineage>
        <taxon>Bacteria</taxon>
        <taxon>Pseudomonadati</taxon>
        <taxon>Bacteroidota</taxon>
        <taxon>Cytophagia</taxon>
        <taxon>Cytophagales</taxon>
        <taxon>Cytophagaceae</taxon>
        <taxon>Spirosoma</taxon>
    </lineage>
</organism>
<dbReference type="InterPro" id="IPR011250">
    <property type="entry name" value="OMP/PagP_B-barrel"/>
</dbReference>
<evidence type="ECO:0000313" key="5">
    <source>
        <dbReference type="Proteomes" id="UP000198598"/>
    </source>
</evidence>
<evidence type="ECO:0000313" key="4">
    <source>
        <dbReference type="EMBL" id="SFE95644.1"/>
    </source>
</evidence>
<dbReference type="EMBL" id="FOLQ01000023">
    <property type="protein sequence ID" value="SFE95644.1"/>
    <property type="molecule type" value="Genomic_DNA"/>
</dbReference>
<evidence type="ECO:0000256" key="1">
    <source>
        <dbReference type="ARBA" id="ARBA00022729"/>
    </source>
</evidence>
<dbReference type="Pfam" id="PF13505">
    <property type="entry name" value="OMP_b-brl"/>
    <property type="match status" value="1"/>
</dbReference>
<reference evidence="4 5" key="1">
    <citation type="submission" date="2016-10" db="EMBL/GenBank/DDBJ databases">
        <authorList>
            <person name="de Groot N.N."/>
        </authorList>
    </citation>
    <scope>NUCLEOTIDE SEQUENCE [LARGE SCALE GENOMIC DNA]</scope>
    <source>
        <strain evidence="4 5">DSM 26130</strain>
    </source>
</reference>
<feature type="domain" description="Outer membrane protein beta-barrel" evidence="3">
    <location>
        <begin position="12"/>
        <end position="194"/>
    </location>
</feature>
<dbReference type="STRING" id="662367.SAMN05216167_12323"/>
<feature type="chain" id="PRO_5011721707" evidence="2">
    <location>
        <begin position="27"/>
        <end position="199"/>
    </location>
</feature>
<sequence>MMNTLKVTASLFLFVCAFLLSTQAQAQFQVNVNGNYLAPTESGSSFSDGLWGGGVTLRYFVSSKLAVGLNGRYFTTNNSANFDPGIGGSGSFKASGNLILVTGQAEYFFSESALRPYVGLEAGLYRSAATVEITSGGQTIKVSDSGSNFGVAPKVGLQYAISPAFGLNADAGYHLVFSDGSTGKSLLLGAGIYFLFGQP</sequence>
<protein>
    <submittedName>
        <fullName evidence="4">Outer membrane protein W</fullName>
    </submittedName>
</protein>
<evidence type="ECO:0000256" key="2">
    <source>
        <dbReference type="SAM" id="SignalP"/>
    </source>
</evidence>